<dbReference type="PANTHER" id="PTHR43056:SF10">
    <property type="entry name" value="COCE_NOND FAMILY, PUTATIVE (AFU_ORTHOLOGUE AFUA_7G00600)-RELATED"/>
    <property type="match status" value="1"/>
</dbReference>
<evidence type="ECO:0000313" key="4">
    <source>
        <dbReference type="Proteomes" id="UP000800092"/>
    </source>
</evidence>
<dbReference type="SMART" id="SM00939">
    <property type="entry name" value="PepX_C"/>
    <property type="match status" value="1"/>
</dbReference>
<keyword evidence="1 3" id="KW-0378">Hydrolase</keyword>
<dbReference type="SUPFAM" id="SSF49785">
    <property type="entry name" value="Galactose-binding domain-like"/>
    <property type="match status" value="1"/>
</dbReference>
<dbReference type="Pfam" id="PF08530">
    <property type="entry name" value="PepX_C"/>
    <property type="match status" value="1"/>
</dbReference>
<dbReference type="InterPro" id="IPR029058">
    <property type="entry name" value="AB_hydrolase_fold"/>
</dbReference>
<dbReference type="Pfam" id="PF02129">
    <property type="entry name" value="Peptidase_S15"/>
    <property type="match status" value="1"/>
</dbReference>
<dbReference type="EMBL" id="ML991781">
    <property type="protein sequence ID" value="KAF2237211.1"/>
    <property type="molecule type" value="Genomic_DNA"/>
</dbReference>
<evidence type="ECO:0000259" key="2">
    <source>
        <dbReference type="SMART" id="SM00939"/>
    </source>
</evidence>
<name>A0A6A6HGZ3_VIRVR</name>
<accession>A0A6A6HGZ3</accession>
<dbReference type="InterPro" id="IPR050585">
    <property type="entry name" value="Xaa-Pro_dipeptidyl-ppase/CocE"/>
</dbReference>
<dbReference type="InterPro" id="IPR005674">
    <property type="entry name" value="CocE/Ser_esterase"/>
</dbReference>
<protein>
    <submittedName>
        <fullName evidence="3">Alpha/beta-hydrolase</fullName>
    </submittedName>
</protein>
<dbReference type="SUPFAM" id="SSF53474">
    <property type="entry name" value="alpha/beta-Hydrolases"/>
    <property type="match status" value="1"/>
</dbReference>
<dbReference type="InterPro" id="IPR008979">
    <property type="entry name" value="Galactose-bd-like_sf"/>
</dbReference>
<dbReference type="Proteomes" id="UP000800092">
    <property type="component" value="Unassembled WGS sequence"/>
</dbReference>
<dbReference type="Gene3D" id="2.60.120.260">
    <property type="entry name" value="Galactose-binding domain-like"/>
    <property type="match status" value="1"/>
</dbReference>
<dbReference type="AlphaFoldDB" id="A0A6A6HGZ3"/>
<dbReference type="InterPro" id="IPR013736">
    <property type="entry name" value="Xaa-Pro_dipept_C"/>
</dbReference>
<feature type="domain" description="Xaa-Pro dipeptidyl-peptidase C-terminal" evidence="2">
    <location>
        <begin position="321"/>
        <end position="592"/>
    </location>
</feature>
<evidence type="ECO:0000256" key="1">
    <source>
        <dbReference type="ARBA" id="ARBA00022801"/>
    </source>
</evidence>
<dbReference type="OrthoDB" id="416441at2759"/>
<dbReference type="NCBIfam" id="TIGR00976">
    <property type="entry name" value="CocE_NonD"/>
    <property type="match status" value="1"/>
</dbReference>
<dbReference type="Gene3D" id="1.10.3020.20">
    <property type="match status" value="1"/>
</dbReference>
<dbReference type="InterPro" id="IPR000383">
    <property type="entry name" value="Xaa-Pro-like_dom"/>
</dbReference>
<organism evidence="3 4">
    <name type="scientific">Viridothelium virens</name>
    <name type="common">Speckled blister lichen</name>
    <name type="synonym">Trypethelium virens</name>
    <dbReference type="NCBI Taxonomy" id="1048519"/>
    <lineage>
        <taxon>Eukaryota</taxon>
        <taxon>Fungi</taxon>
        <taxon>Dikarya</taxon>
        <taxon>Ascomycota</taxon>
        <taxon>Pezizomycotina</taxon>
        <taxon>Dothideomycetes</taxon>
        <taxon>Dothideomycetes incertae sedis</taxon>
        <taxon>Trypetheliales</taxon>
        <taxon>Trypetheliaceae</taxon>
        <taxon>Viridothelium</taxon>
    </lineage>
</organism>
<dbReference type="Gene3D" id="3.40.50.1820">
    <property type="entry name" value="alpha/beta hydrolase"/>
    <property type="match status" value="1"/>
</dbReference>
<dbReference type="GO" id="GO:0008239">
    <property type="term" value="F:dipeptidyl-peptidase activity"/>
    <property type="evidence" value="ECO:0007669"/>
    <property type="project" value="InterPro"/>
</dbReference>
<keyword evidence="4" id="KW-1185">Reference proteome</keyword>
<proteinExistence type="predicted"/>
<sequence length="605" mass="68543">MPNEYKNLHVIDKESFPYIYERDVDVPLKTFETGLIRVNVYRPKDSETGAKYPVLVTYGPYGKDAYYETFRKPSFDEVNPEHKSLHSAWETPDPQYWTARGYAVVRADERGIGQSPGVMDTMSRGTSDAFFDVVEWSASQPWSNGKVGLLGISYYAGSQWRVAARKPKGLAAIVPWEGMSDYYRDRVRHGGILSNKFIDFWWNVQVIPNQYGKARKEGGPFDETREGRLSNEELQANLNDQTVDTPKYKFRDEEYYRNRDYNLEDIEVPLLSVANWGGILLHLRGNVEGYVHAGSPIKYLRFITGRHDLPFYYTEEAQLQQSFLDAFLKGEDKVGWSQPGKVPPVSVILREGDVGFNNAEAERAYKRREESSWPLPSTQYRRFYLTPSSHLTPDAPSPTSSSETLEYRALDSTTAGILQFTSPPFAHRAEFTGHITAHLHVSLAPDPASTTTTTPSDLDLFLTLRHLSPSGKEIFYTGTAGDPVPLCKGWLRVSLRKTNPAHPYHRPYLPHREYFSSDVQEVRPGGVYEVEVEVWPTNVVVSPGGRLVLEVSGADTQGTGIFKHEHPEDRRPEVFGGLNRIHFGAGRENYMVLPFIPGEDSRLEG</sequence>
<gene>
    <name evidence="3" type="ORF">EV356DRAFT_481050</name>
</gene>
<reference evidence="3" key="1">
    <citation type="journal article" date="2020" name="Stud. Mycol.">
        <title>101 Dothideomycetes genomes: a test case for predicting lifestyles and emergence of pathogens.</title>
        <authorList>
            <person name="Haridas S."/>
            <person name="Albert R."/>
            <person name="Binder M."/>
            <person name="Bloem J."/>
            <person name="Labutti K."/>
            <person name="Salamov A."/>
            <person name="Andreopoulos B."/>
            <person name="Baker S."/>
            <person name="Barry K."/>
            <person name="Bills G."/>
            <person name="Bluhm B."/>
            <person name="Cannon C."/>
            <person name="Castanera R."/>
            <person name="Culley D."/>
            <person name="Daum C."/>
            <person name="Ezra D."/>
            <person name="Gonzalez J."/>
            <person name="Henrissat B."/>
            <person name="Kuo A."/>
            <person name="Liang C."/>
            <person name="Lipzen A."/>
            <person name="Lutzoni F."/>
            <person name="Magnuson J."/>
            <person name="Mondo S."/>
            <person name="Nolan M."/>
            <person name="Ohm R."/>
            <person name="Pangilinan J."/>
            <person name="Park H.-J."/>
            <person name="Ramirez L."/>
            <person name="Alfaro M."/>
            <person name="Sun H."/>
            <person name="Tritt A."/>
            <person name="Yoshinaga Y."/>
            <person name="Zwiers L.-H."/>
            <person name="Turgeon B."/>
            <person name="Goodwin S."/>
            <person name="Spatafora J."/>
            <person name="Crous P."/>
            <person name="Grigoriev I."/>
        </authorList>
    </citation>
    <scope>NUCLEOTIDE SEQUENCE</scope>
    <source>
        <strain evidence="3">Tuck. ex Michener</strain>
    </source>
</reference>
<evidence type="ECO:0000313" key="3">
    <source>
        <dbReference type="EMBL" id="KAF2237211.1"/>
    </source>
</evidence>
<dbReference type="PANTHER" id="PTHR43056">
    <property type="entry name" value="PEPTIDASE S9 PROLYL OLIGOPEPTIDASE"/>
    <property type="match status" value="1"/>
</dbReference>